<evidence type="ECO:0008006" key="8">
    <source>
        <dbReference type="Google" id="ProtNLM"/>
    </source>
</evidence>
<feature type="transmembrane region" description="Helical" evidence="5">
    <location>
        <begin position="36"/>
        <end position="56"/>
    </location>
</feature>
<dbReference type="Pfam" id="PF04193">
    <property type="entry name" value="PQ-loop"/>
    <property type="match status" value="1"/>
</dbReference>
<gene>
    <name evidence="6" type="ORF">LPB303_08350</name>
</gene>
<evidence type="ECO:0000256" key="1">
    <source>
        <dbReference type="ARBA" id="ARBA00004141"/>
    </source>
</evidence>
<protein>
    <recommendedName>
        <fullName evidence="8">Glutathione synthetase</fullName>
    </recommendedName>
</protein>
<dbReference type="AlphaFoldDB" id="A0A176TDC5"/>
<feature type="transmembrane region" description="Helical" evidence="5">
    <location>
        <begin position="6"/>
        <end position="24"/>
    </location>
</feature>
<feature type="transmembrane region" description="Helical" evidence="5">
    <location>
        <begin position="62"/>
        <end position="78"/>
    </location>
</feature>
<dbReference type="NCBIfam" id="NF037968">
    <property type="entry name" value="SemiSWEET_2"/>
    <property type="match status" value="1"/>
</dbReference>
<keyword evidence="4 5" id="KW-0472">Membrane</keyword>
<keyword evidence="3 5" id="KW-1133">Transmembrane helix</keyword>
<dbReference type="EMBL" id="LVWE01000029">
    <property type="protein sequence ID" value="OAD45415.1"/>
    <property type="molecule type" value="Genomic_DNA"/>
</dbReference>
<dbReference type="Proteomes" id="UP000076923">
    <property type="component" value="Unassembled WGS sequence"/>
</dbReference>
<dbReference type="GO" id="GO:0016020">
    <property type="term" value="C:membrane"/>
    <property type="evidence" value="ECO:0007669"/>
    <property type="project" value="UniProtKB-SubCell"/>
</dbReference>
<evidence type="ECO:0000313" key="7">
    <source>
        <dbReference type="Proteomes" id="UP000076923"/>
    </source>
</evidence>
<dbReference type="InterPro" id="IPR006603">
    <property type="entry name" value="PQ-loop_rpt"/>
</dbReference>
<dbReference type="STRING" id="1333662.LPB303_08350"/>
<dbReference type="SMART" id="SM00679">
    <property type="entry name" value="CTNS"/>
    <property type="match status" value="1"/>
</dbReference>
<evidence type="ECO:0000256" key="2">
    <source>
        <dbReference type="ARBA" id="ARBA00022692"/>
    </source>
</evidence>
<evidence type="ECO:0000256" key="4">
    <source>
        <dbReference type="ARBA" id="ARBA00023136"/>
    </source>
</evidence>
<dbReference type="Gene3D" id="1.20.1280.290">
    <property type="match status" value="1"/>
</dbReference>
<sequence length="84" mass="9353">MDLHEVIGLIAAVLTTASFLPQVFKTYKTKDTSGLSLTMYIVFFIGVVLCSIYGVYLHSLSIILANSITAILALYLIFMKIKYK</sequence>
<name>A0A176TDC5_9FLAO</name>
<evidence type="ECO:0000256" key="5">
    <source>
        <dbReference type="SAM" id="Phobius"/>
    </source>
</evidence>
<evidence type="ECO:0000256" key="3">
    <source>
        <dbReference type="ARBA" id="ARBA00022989"/>
    </source>
</evidence>
<dbReference type="InterPro" id="IPR047662">
    <property type="entry name" value="SemiSWEET"/>
</dbReference>
<accession>A0A176TDC5</accession>
<organism evidence="6 7">
    <name type="scientific">Polaribacter atrinae</name>
    <dbReference type="NCBI Taxonomy" id="1333662"/>
    <lineage>
        <taxon>Bacteria</taxon>
        <taxon>Pseudomonadati</taxon>
        <taxon>Bacteroidota</taxon>
        <taxon>Flavobacteriia</taxon>
        <taxon>Flavobacteriales</taxon>
        <taxon>Flavobacteriaceae</taxon>
    </lineage>
</organism>
<dbReference type="GO" id="GO:0051119">
    <property type="term" value="F:sugar transmembrane transporter activity"/>
    <property type="evidence" value="ECO:0007669"/>
    <property type="project" value="InterPro"/>
</dbReference>
<comment type="subcellular location">
    <subcellularLocation>
        <location evidence="1">Membrane</location>
        <topology evidence="1">Multi-pass membrane protein</topology>
    </subcellularLocation>
</comment>
<evidence type="ECO:0000313" key="6">
    <source>
        <dbReference type="EMBL" id="OAD45415.1"/>
    </source>
</evidence>
<reference evidence="6 7" key="1">
    <citation type="submission" date="2016-02" db="EMBL/GenBank/DDBJ databases">
        <title>Draft genome sequence of Polaribacter atrinae KACC17473.</title>
        <authorList>
            <person name="Shin S.-K."/>
            <person name="Yi H."/>
        </authorList>
    </citation>
    <scope>NUCLEOTIDE SEQUENCE [LARGE SCALE GENOMIC DNA]</scope>
    <source>
        <strain evidence="6 7">KACC 17473</strain>
    </source>
</reference>
<proteinExistence type="predicted"/>
<keyword evidence="7" id="KW-1185">Reference proteome</keyword>
<comment type="caution">
    <text evidence="6">The sequence shown here is derived from an EMBL/GenBank/DDBJ whole genome shotgun (WGS) entry which is preliminary data.</text>
</comment>
<dbReference type="OrthoDB" id="122062at2"/>
<keyword evidence="2 5" id="KW-0812">Transmembrane</keyword>